<dbReference type="HAMAP" id="MF_00829">
    <property type="entry name" value="UPF0435"/>
    <property type="match status" value="1"/>
</dbReference>
<evidence type="ECO:0000313" key="3">
    <source>
        <dbReference type="Proteomes" id="UP000009885"/>
    </source>
</evidence>
<dbReference type="RefSeq" id="WP_009384030.1">
    <property type="nucleotide sequence ID" value="NZ_AMSQ01000014.1"/>
</dbReference>
<dbReference type="EMBL" id="AMSQ01000014">
    <property type="protein sequence ID" value="EKU46830.1"/>
    <property type="molecule type" value="Genomic_DNA"/>
</dbReference>
<organism evidence="2 3">
    <name type="scientific">Staphylococcus massiliensis S46</name>
    <dbReference type="NCBI Taxonomy" id="1229783"/>
    <lineage>
        <taxon>Bacteria</taxon>
        <taxon>Bacillati</taxon>
        <taxon>Bacillota</taxon>
        <taxon>Bacilli</taxon>
        <taxon>Bacillales</taxon>
        <taxon>Staphylococcaceae</taxon>
        <taxon>Staphylococcus</taxon>
    </lineage>
</organism>
<proteinExistence type="inferred from homology"/>
<dbReference type="Pfam" id="PF06569">
    <property type="entry name" value="DUF1128"/>
    <property type="match status" value="1"/>
</dbReference>
<reference evidence="2 3" key="1">
    <citation type="journal article" date="2013" name="Genome Announc.">
        <title>Genome Sequence of Staphylococcus massiliensis Strain S46, Isolated from the Surface of Healthy Human Skin.</title>
        <authorList>
            <person name="Srivastav R."/>
            <person name="Singh A."/>
            <person name="Jangir P.K."/>
            <person name="Kumari C."/>
            <person name="Muduli S."/>
            <person name="Sharma R."/>
        </authorList>
    </citation>
    <scope>NUCLEOTIDE SEQUENCE [LARGE SCALE GENOMIC DNA]</scope>
    <source>
        <strain evidence="2 3">S46</strain>
    </source>
</reference>
<dbReference type="PATRIC" id="fig|1229783.3.peg.1715"/>
<sequence>MAKNIEDMIIDIRERLNLVNQGVLDPESFSEEDKSEIEEIHSFVSSKDNFTPSEMSAITEALGQLRK</sequence>
<evidence type="ECO:0000313" key="2">
    <source>
        <dbReference type="EMBL" id="EKU46830.1"/>
    </source>
</evidence>
<dbReference type="STRING" id="1229783.C273_08521"/>
<evidence type="ECO:0000256" key="1">
    <source>
        <dbReference type="HAMAP-Rule" id="MF_00829"/>
    </source>
</evidence>
<protein>
    <recommendedName>
        <fullName evidence="1">UPF0435 protein C273_08521</fullName>
    </recommendedName>
</protein>
<dbReference type="AlphaFoldDB" id="K9AZ94"/>
<comment type="similarity">
    <text evidence="1">Belongs to the UPF0435 family.</text>
</comment>
<comment type="caution">
    <text evidence="2">The sequence shown here is derived from an EMBL/GenBank/DDBJ whole genome shotgun (WGS) entry which is preliminary data.</text>
</comment>
<keyword evidence="3" id="KW-1185">Reference proteome</keyword>
<dbReference type="Proteomes" id="UP000009885">
    <property type="component" value="Unassembled WGS sequence"/>
</dbReference>
<accession>K9AZ94</accession>
<gene>
    <name evidence="2" type="ORF">C273_08521</name>
</gene>
<dbReference type="InterPro" id="IPR009507">
    <property type="entry name" value="UPF0435"/>
</dbReference>
<dbReference type="eggNOG" id="COG4840">
    <property type="taxonomic scope" value="Bacteria"/>
</dbReference>
<dbReference type="OrthoDB" id="2404926at2"/>
<name>K9AZ94_9STAP</name>